<evidence type="ECO:0000256" key="3">
    <source>
        <dbReference type="ARBA" id="ARBA00022475"/>
    </source>
</evidence>
<dbReference type="CDD" id="cd06261">
    <property type="entry name" value="TM_PBP2"/>
    <property type="match status" value="1"/>
</dbReference>
<proteinExistence type="inferred from homology"/>
<keyword evidence="5 7" id="KW-1133">Transmembrane helix</keyword>
<keyword evidence="3" id="KW-1003">Cell membrane</keyword>
<name>A0A942TFU4_9BACI</name>
<comment type="similarity">
    <text evidence="7">Belongs to the binding-protein-dependent transport system permease family.</text>
</comment>
<feature type="transmembrane region" description="Helical" evidence="7">
    <location>
        <begin position="21"/>
        <end position="41"/>
    </location>
</feature>
<feature type="transmembrane region" description="Helical" evidence="7">
    <location>
        <begin position="84"/>
        <end position="110"/>
    </location>
</feature>
<dbReference type="PANTHER" id="PTHR43744:SF1">
    <property type="entry name" value="BINDING-PROTEIN-DEPENDENT TRANSPORT SYSTEMS INNER MEMBRANE COMPONENT"/>
    <property type="match status" value="1"/>
</dbReference>
<evidence type="ECO:0000256" key="5">
    <source>
        <dbReference type="ARBA" id="ARBA00022989"/>
    </source>
</evidence>
<dbReference type="Gene3D" id="1.10.3720.10">
    <property type="entry name" value="MetI-like"/>
    <property type="match status" value="1"/>
</dbReference>
<dbReference type="Pfam" id="PF00528">
    <property type="entry name" value="BPD_transp_1"/>
    <property type="match status" value="1"/>
</dbReference>
<dbReference type="RefSeq" id="WP_213125254.1">
    <property type="nucleotide sequence ID" value="NZ_JAGYPG010000002.1"/>
</dbReference>
<dbReference type="InterPro" id="IPR000515">
    <property type="entry name" value="MetI-like"/>
</dbReference>
<keyword evidence="6 7" id="KW-0472">Membrane</keyword>
<dbReference type="Proteomes" id="UP000681414">
    <property type="component" value="Unassembled WGS sequence"/>
</dbReference>
<reference evidence="9 10" key="1">
    <citation type="submission" date="2021-05" db="EMBL/GenBank/DDBJ databases">
        <title>Novel Bacillus species.</title>
        <authorList>
            <person name="Liu G."/>
        </authorList>
    </citation>
    <scope>NUCLEOTIDE SEQUENCE [LARGE SCALE GENOMIC DNA]</scope>
    <source>
        <strain evidence="10">FJAT-49780</strain>
    </source>
</reference>
<dbReference type="InterPro" id="IPR035906">
    <property type="entry name" value="MetI-like_sf"/>
</dbReference>
<comment type="subcellular location">
    <subcellularLocation>
        <location evidence="1 7">Cell membrane</location>
        <topology evidence="1 7">Multi-pass membrane protein</topology>
    </subcellularLocation>
</comment>
<evidence type="ECO:0000313" key="10">
    <source>
        <dbReference type="Proteomes" id="UP000681414"/>
    </source>
</evidence>
<gene>
    <name evidence="9" type="ORF">KHA97_13585</name>
</gene>
<evidence type="ECO:0000313" key="9">
    <source>
        <dbReference type="EMBL" id="MBS4196093.1"/>
    </source>
</evidence>
<keyword evidence="2 7" id="KW-0813">Transport</keyword>
<dbReference type="PANTHER" id="PTHR43744">
    <property type="entry name" value="ABC TRANSPORTER PERMEASE PROTEIN MG189-RELATED-RELATED"/>
    <property type="match status" value="1"/>
</dbReference>
<dbReference type="PROSITE" id="PS50928">
    <property type="entry name" value="ABC_TM1"/>
    <property type="match status" value="1"/>
</dbReference>
<dbReference type="EMBL" id="JAGYPG010000002">
    <property type="protein sequence ID" value="MBS4196093.1"/>
    <property type="molecule type" value="Genomic_DNA"/>
</dbReference>
<evidence type="ECO:0000259" key="8">
    <source>
        <dbReference type="PROSITE" id="PS50928"/>
    </source>
</evidence>
<feature type="domain" description="ABC transmembrane type-1" evidence="8">
    <location>
        <begin position="85"/>
        <end position="279"/>
    </location>
</feature>
<feature type="transmembrane region" description="Helical" evidence="7">
    <location>
        <begin position="122"/>
        <end position="141"/>
    </location>
</feature>
<feature type="transmembrane region" description="Helical" evidence="7">
    <location>
        <begin position="153"/>
        <end position="174"/>
    </location>
</feature>
<keyword evidence="10" id="KW-1185">Reference proteome</keyword>
<dbReference type="AlphaFoldDB" id="A0A942TFU4"/>
<protein>
    <submittedName>
        <fullName evidence="9">Carbohydrate ABC transporter permease</fullName>
    </submittedName>
</protein>
<dbReference type="GO" id="GO:0005886">
    <property type="term" value="C:plasma membrane"/>
    <property type="evidence" value="ECO:0007669"/>
    <property type="project" value="UniProtKB-SubCell"/>
</dbReference>
<evidence type="ECO:0000256" key="1">
    <source>
        <dbReference type="ARBA" id="ARBA00004651"/>
    </source>
</evidence>
<evidence type="ECO:0000256" key="7">
    <source>
        <dbReference type="RuleBase" id="RU363032"/>
    </source>
</evidence>
<evidence type="ECO:0000256" key="4">
    <source>
        <dbReference type="ARBA" id="ARBA00022692"/>
    </source>
</evidence>
<dbReference type="GO" id="GO:0055085">
    <property type="term" value="P:transmembrane transport"/>
    <property type="evidence" value="ECO:0007669"/>
    <property type="project" value="InterPro"/>
</dbReference>
<keyword evidence="4 7" id="KW-0812">Transmembrane</keyword>
<evidence type="ECO:0000256" key="6">
    <source>
        <dbReference type="ARBA" id="ARBA00023136"/>
    </source>
</evidence>
<accession>A0A942TFU4</accession>
<organism evidence="9 10">
    <name type="scientific">Lederbergia citri</name>
    <dbReference type="NCBI Taxonomy" id="2833580"/>
    <lineage>
        <taxon>Bacteria</taxon>
        <taxon>Bacillati</taxon>
        <taxon>Bacillota</taxon>
        <taxon>Bacilli</taxon>
        <taxon>Bacillales</taxon>
        <taxon>Bacillaceae</taxon>
        <taxon>Lederbergia</taxon>
    </lineage>
</organism>
<feature type="transmembrane region" description="Helical" evidence="7">
    <location>
        <begin position="260"/>
        <end position="279"/>
    </location>
</feature>
<evidence type="ECO:0000256" key="2">
    <source>
        <dbReference type="ARBA" id="ARBA00022448"/>
    </source>
</evidence>
<sequence>MSSFQGTKINPTKFHKSQLKFYTFLVPLAIFMALPIIYIIFHAFKPIDELFAYPPRFFVQKPTFQNFVDLFAQTNASGIPISRYLFNSIVVTIIVVFLTILFSTMAGYALSKKNFLLKKTIFEINTLALMFVPAAVAIPRYLLIEKLGLINSFWVHILPLLAMPIGLFLVKQFIDQIPNELVEAARMDGASDFRIYTTIIIPLIKPAIATVAILSFQTVWNNIETSTLYVNDEGLKTFSFYMSTLASQVTGGNTVAGQGIAAAASLIMFLPNLIIFIILQSQVMNTMAHSGIK</sequence>
<dbReference type="SUPFAM" id="SSF161098">
    <property type="entry name" value="MetI-like"/>
    <property type="match status" value="1"/>
</dbReference>
<feature type="transmembrane region" description="Helical" evidence="7">
    <location>
        <begin position="195"/>
        <end position="216"/>
    </location>
</feature>
<comment type="caution">
    <text evidence="9">The sequence shown here is derived from an EMBL/GenBank/DDBJ whole genome shotgun (WGS) entry which is preliminary data.</text>
</comment>